<dbReference type="Proteomes" id="UP000638848">
    <property type="component" value="Unassembled WGS sequence"/>
</dbReference>
<comment type="caution">
    <text evidence="2">The sequence shown here is derived from an EMBL/GenBank/DDBJ whole genome shotgun (WGS) entry which is preliminary data.</text>
</comment>
<keyword evidence="1" id="KW-0812">Transmembrane</keyword>
<keyword evidence="1" id="KW-0472">Membrane</keyword>
<feature type="transmembrane region" description="Helical" evidence="1">
    <location>
        <begin position="55"/>
        <end position="73"/>
    </location>
</feature>
<keyword evidence="1" id="KW-1133">Transmembrane helix</keyword>
<proteinExistence type="predicted"/>
<organism evidence="2 3">
    <name type="scientific">Kocuria dechangensis</name>
    <dbReference type="NCBI Taxonomy" id="1176249"/>
    <lineage>
        <taxon>Bacteria</taxon>
        <taxon>Bacillati</taxon>
        <taxon>Actinomycetota</taxon>
        <taxon>Actinomycetes</taxon>
        <taxon>Micrococcales</taxon>
        <taxon>Micrococcaceae</taxon>
        <taxon>Kocuria</taxon>
    </lineage>
</organism>
<evidence type="ECO:0000256" key="1">
    <source>
        <dbReference type="SAM" id="Phobius"/>
    </source>
</evidence>
<protein>
    <submittedName>
        <fullName evidence="2">Uncharacterized protein</fullName>
    </submittedName>
</protein>
<dbReference type="EMBL" id="BMEQ01000031">
    <property type="protein sequence ID" value="GGG68610.1"/>
    <property type="molecule type" value="Genomic_DNA"/>
</dbReference>
<keyword evidence="3" id="KW-1185">Reference proteome</keyword>
<accession>A0A917H720</accession>
<evidence type="ECO:0000313" key="3">
    <source>
        <dbReference type="Proteomes" id="UP000638848"/>
    </source>
</evidence>
<reference evidence="2" key="1">
    <citation type="journal article" date="2014" name="Int. J. Syst. Evol. Microbiol.">
        <title>Complete genome sequence of Corynebacterium casei LMG S-19264T (=DSM 44701T), isolated from a smear-ripened cheese.</title>
        <authorList>
            <consortium name="US DOE Joint Genome Institute (JGI-PGF)"/>
            <person name="Walter F."/>
            <person name="Albersmeier A."/>
            <person name="Kalinowski J."/>
            <person name="Ruckert C."/>
        </authorList>
    </citation>
    <scope>NUCLEOTIDE SEQUENCE</scope>
    <source>
        <strain evidence="2">CGMCC 1.12187</strain>
    </source>
</reference>
<reference evidence="2" key="2">
    <citation type="submission" date="2020-09" db="EMBL/GenBank/DDBJ databases">
        <authorList>
            <person name="Sun Q."/>
            <person name="Zhou Y."/>
        </authorList>
    </citation>
    <scope>NUCLEOTIDE SEQUENCE</scope>
    <source>
        <strain evidence="2">CGMCC 1.12187</strain>
    </source>
</reference>
<sequence>MTVALWVLLLAFFIARPALGDTWPVTGSISALWAAVVVLTVYGHAPFGMPEPVELAVSVALVPLAGIIAGRAARPLLAPEHA</sequence>
<name>A0A917H720_9MICC</name>
<dbReference type="AlphaFoldDB" id="A0A917H720"/>
<evidence type="ECO:0000313" key="2">
    <source>
        <dbReference type="EMBL" id="GGG68610.1"/>
    </source>
</evidence>
<feature type="transmembrane region" description="Helical" evidence="1">
    <location>
        <begin position="30"/>
        <end position="48"/>
    </location>
</feature>
<gene>
    <name evidence="2" type="ORF">GCM10011374_36240</name>
</gene>
<dbReference type="RefSeq" id="WP_188539775.1">
    <property type="nucleotide sequence ID" value="NZ_BMEQ01000031.1"/>
</dbReference>